<evidence type="ECO:0008006" key="5">
    <source>
        <dbReference type="Google" id="ProtNLM"/>
    </source>
</evidence>
<dbReference type="Proteomes" id="UP000326912">
    <property type="component" value="Unassembled WGS sequence"/>
</dbReference>
<feature type="transmembrane region" description="Helical" evidence="2">
    <location>
        <begin position="120"/>
        <end position="141"/>
    </location>
</feature>
<feature type="compositionally biased region" description="Polar residues" evidence="1">
    <location>
        <begin position="19"/>
        <end position="29"/>
    </location>
</feature>
<evidence type="ECO:0000313" key="4">
    <source>
        <dbReference type="Proteomes" id="UP000326912"/>
    </source>
</evidence>
<dbReference type="EMBL" id="BKZW01000002">
    <property type="protein sequence ID" value="GER90442.1"/>
    <property type="molecule type" value="Genomic_DNA"/>
</dbReference>
<dbReference type="AlphaFoldDB" id="A0A5J4KTE9"/>
<evidence type="ECO:0000256" key="1">
    <source>
        <dbReference type="SAM" id="MobiDB-lite"/>
    </source>
</evidence>
<organism evidence="3 4">
    <name type="scientific">Dictyobacter vulcani</name>
    <dbReference type="NCBI Taxonomy" id="2607529"/>
    <lineage>
        <taxon>Bacteria</taxon>
        <taxon>Bacillati</taxon>
        <taxon>Chloroflexota</taxon>
        <taxon>Ktedonobacteria</taxon>
        <taxon>Ktedonobacterales</taxon>
        <taxon>Dictyobacteraceae</taxon>
        <taxon>Dictyobacter</taxon>
    </lineage>
</organism>
<accession>A0A5J4KTE9</accession>
<sequence>MVQPARPSAASAFVPRPDVSTSTMTQEEAWQQRPEMRPAADGIPVTPPLRGERQAVSNQVFYPAGARPYQPMGPGQNMGSPYSPMNPAQSGAQTYMAPQNYGQPIPVGYPPLQKKKHTTLFVVLGVSLALLVILCGALAIISTTLNKHLELTTPSTANNQAQSTPLPTPAGKPVLVDNFADNTNKWELFHSDGYGAEIQKHQLILSEMNGKTFLEHVPGAEQLGDFQLDMTYTSLQTDHPSYTGIIFRRQNVPGADGLRSYELKISATTGQYMIKKVVAPPANHAPDVTSATISLASGLLDTKSAPGQPTRVSLIVKGNTMTLYVNDAQVTSCDDNTSTPPYTTGAVNLMFQNGADTSTDAKVAISHISLYSSSSDSSSGPSI</sequence>
<keyword evidence="2" id="KW-0472">Membrane</keyword>
<gene>
    <name evidence="3" type="ORF">KDW_46040</name>
</gene>
<comment type="caution">
    <text evidence="3">The sequence shown here is derived from an EMBL/GenBank/DDBJ whole genome shotgun (WGS) entry which is preliminary data.</text>
</comment>
<name>A0A5J4KTE9_9CHLR</name>
<keyword evidence="4" id="KW-1185">Reference proteome</keyword>
<feature type="region of interest" description="Disordered" evidence="1">
    <location>
        <begin position="1"/>
        <end position="39"/>
    </location>
</feature>
<proteinExistence type="predicted"/>
<evidence type="ECO:0000313" key="3">
    <source>
        <dbReference type="EMBL" id="GER90442.1"/>
    </source>
</evidence>
<reference evidence="3 4" key="1">
    <citation type="submission" date="2019-10" db="EMBL/GenBank/DDBJ databases">
        <title>Dictyobacter vulcani sp. nov., within the class Ktedonobacteria, isolated from soil of volcanic Mt. Zao.</title>
        <authorList>
            <person name="Zheng Y."/>
            <person name="Wang C.M."/>
            <person name="Sakai Y."/>
            <person name="Abe K."/>
            <person name="Yokota A."/>
            <person name="Yabe S."/>
        </authorList>
    </citation>
    <scope>NUCLEOTIDE SEQUENCE [LARGE SCALE GENOMIC DNA]</scope>
    <source>
        <strain evidence="3 4">W12</strain>
    </source>
</reference>
<evidence type="ECO:0000256" key="2">
    <source>
        <dbReference type="SAM" id="Phobius"/>
    </source>
</evidence>
<keyword evidence="2" id="KW-1133">Transmembrane helix</keyword>
<keyword evidence="2" id="KW-0812">Transmembrane</keyword>
<dbReference type="Gene3D" id="2.60.120.560">
    <property type="entry name" value="Exo-inulinase, domain 1"/>
    <property type="match status" value="1"/>
</dbReference>
<protein>
    <recommendedName>
        <fullName evidence="5">3-keto-disaccharide hydrolase domain-containing protein</fullName>
    </recommendedName>
</protein>